<dbReference type="EMBL" id="CM007385">
    <property type="protein sequence ID" value="ONK68206.1"/>
    <property type="molecule type" value="Genomic_DNA"/>
</dbReference>
<sequence>MFNPAEDAKEGAGKGLAGEDAEVSFRVLILHICSDFRLCWPKPSKKSKTHIGGSEPELGAGSGSKPELGSGCSLPSGCSLGSGSEPELGSGSGSGLFAGVGSGPGVGVRSWDGHERDAVGCGGGGLRRTGGGGGGDGMGREREEGFGGRELMNGNVEYIGNRDLKL</sequence>
<evidence type="ECO:0000256" key="1">
    <source>
        <dbReference type="SAM" id="MobiDB-lite"/>
    </source>
</evidence>
<gene>
    <name evidence="2" type="ORF">A4U43_C05F8800</name>
</gene>
<protein>
    <submittedName>
        <fullName evidence="2">Uncharacterized protein</fullName>
    </submittedName>
</protein>
<accession>A0A5P1EQJ5</accession>
<dbReference type="Gramene" id="ONK68206">
    <property type="protein sequence ID" value="ONK68206"/>
    <property type="gene ID" value="A4U43_C05F8800"/>
</dbReference>
<feature type="region of interest" description="Disordered" evidence="1">
    <location>
        <begin position="44"/>
        <end position="149"/>
    </location>
</feature>
<evidence type="ECO:0000313" key="3">
    <source>
        <dbReference type="Proteomes" id="UP000243459"/>
    </source>
</evidence>
<dbReference type="AlphaFoldDB" id="A0A5P1EQJ5"/>
<evidence type="ECO:0000313" key="2">
    <source>
        <dbReference type="EMBL" id="ONK68206.1"/>
    </source>
</evidence>
<name>A0A5P1EQJ5_ASPOF</name>
<dbReference type="Proteomes" id="UP000243459">
    <property type="component" value="Chromosome 5"/>
</dbReference>
<keyword evidence="3" id="KW-1185">Reference proteome</keyword>
<organism evidence="2 3">
    <name type="scientific">Asparagus officinalis</name>
    <name type="common">Garden asparagus</name>
    <dbReference type="NCBI Taxonomy" id="4686"/>
    <lineage>
        <taxon>Eukaryota</taxon>
        <taxon>Viridiplantae</taxon>
        <taxon>Streptophyta</taxon>
        <taxon>Embryophyta</taxon>
        <taxon>Tracheophyta</taxon>
        <taxon>Spermatophyta</taxon>
        <taxon>Magnoliopsida</taxon>
        <taxon>Liliopsida</taxon>
        <taxon>Asparagales</taxon>
        <taxon>Asparagaceae</taxon>
        <taxon>Asparagoideae</taxon>
        <taxon>Asparagus</taxon>
    </lineage>
</organism>
<feature type="compositionally biased region" description="Basic and acidic residues" evidence="1">
    <location>
        <begin position="138"/>
        <end position="147"/>
    </location>
</feature>
<feature type="compositionally biased region" description="Gly residues" evidence="1">
    <location>
        <begin position="120"/>
        <end position="137"/>
    </location>
</feature>
<feature type="compositionally biased region" description="Gly residues" evidence="1">
    <location>
        <begin position="90"/>
        <end position="106"/>
    </location>
</feature>
<reference evidence="3" key="1">
    <citation type="journal article" date="2017" name="Nat. Commun.">
        <title>The asparagus genome sheds light on the origin and evolution of a young Y chromosome.</title>
        <authorList>
            <person name="Harkess A."/>
            <person name="Zhou J."/>
            <person name="Xu C."/>
            <person name="Bowers J.E."/>
            <person name="Van der Hulst R."/>
            <person name="Ayyampalayam S."/>
            <person name="Mercati F."/>
            <person name="Riccardi P."/>
            <person name="McKain M.R."/>
            <person name="Kakrana A."/>
            <person name="Tang H."/>
            <person name="Ray J."/>
            <person name="Groenendijk J."/>
            <person name="Arikit S."/>
            <person name="Mathioni S.M."/>
            <person name="Nakano M."/>
            <person name="Shan H."/>
            <person name="Telgmann-Rauber A."/>
            <person name="Kanno A."/>
            <person name="Yue Z."/>
            <person name="Chen H."/>
            <person name="Li W."/>
            <person name="Chen Y."/>
            <person name="Xu X."/>
            <person name="Zhang Y."/>
            <person name="Luo S."/>
            <person name="Chen H."/>
            <person name="Gao J."/>
            <person name="Mao Z."/>
            <person name="Pires J.C."/>
            <person name="Luo M."/>
            <person name="Kudrna D."/>
            <person name="Wing R.A."/>
            <person name="Meyers B.C."/>
            <person name="Yi K."/>
            <person name="Kong H."/>
            <person name="Lavrijsen P."/>
            <person name="Sunseri F."/>
            <person name="Falavigna A."/>
            <person name="Ye Y."/>
            <person name="Leebens-Mack J.H."/>
            <person name="Chen G."/>
        </authorList>
    </citation>
    <scope>NUCLEOTIDE SEQUENCE [LARGE SCALE GENOMIC DNA]</scope>
    <source>
        <strain evidence="3">cv. DH0086</strain>
    </source>
</reference>
<proteinExistence type="predicted"/>
<feature type="compositionally biased region" description="Low complexity" evidence="1">
    <location>
        <begin position="67"/>
        <end position="89"/>
    </location>
</feature>